<dbReference type="Proteomes" id="UP000214646">
    <property type="component" value="Unassembled WGS sequence"/>
</dbReference>
<dbReference type="InterPro" id="IPR037138">
    <property type="entry name" value="His_deacetylse_dom_sf"/>
</dbReference>
<dbReference type="Gene3D" id="3.40.800.20">
    <property type="entry name" value="Histone deacetylase domain"/>
    <property type="match status" value="1"/>
</dbReference>
<name>A0A225DFD0_9BACT</name>
<comment type="caution">
    <text evidence="1">The sequence shown here is derived from an EMBL/GenBank/DDBJ whole genome shotgun (WGS) entry which is preliminary data.</text>
</comment>
<accession>A0A225DFD0</accession>
<evidence type="ECO:0000313" key="2">
    <source>
        <dbReference type="Proteomes" id="UP000214646"/>
    </source>
</evidence>
<dbReference type="OrthoDB" id="9808367at2"/>
<proteinExistence type="predicted"/>
<reference evidence="2" key="1">
    <citation type="submission" date="2017-06" db="EMBL/GenBank/DDBJ databases">
        <title>Genome analysis of Fimbriiglobus ruber SP5, the first member of the order Planctomycetales with confirmed chitinolytic capability.</title>
        <authorList>
            <person name="Ravin N.V."/>
            <person name="Rakitin A.L."/>
            <person name="Ivanova A.A."/>
            <person name="Beletsky A.V."/>
            <person name="Kulichevskaya I.S."/>
            <person name="Mardanov A.V."/>
            <person name="Dedysh S.N."/>
        </authorList>
    </citation>
    <scope>NUCLEOTIDE SEQUENCE [LARGE SCALE GENOMIC DNA]</scope>
    <source>
        <strain evidence="2">SP5</strain>
    </source>
</reference>
<keyword evidence="2" id="KW-1185">Reference proteome</keyword>
<dbReference type="SUPFAM" id="SSF52768">
    <property type="entry name" value="Arginase/deacetylase"/>
    <property type="match status" value="1"/>
</dbReference>
<dbReference type="AlphaFoldDB" id="A0A225DFD0"/>
<dbReference type="EMBL" id="NIDE01000017">
    <property type="protein sequence ID" value="OWK36056.1"/>
    <property type="molecule type" value="Genomic_DNA"/>
</dbReference>
<dbReference type="InterPro" id="IPR023696">
    <property type="entry name" value="Ureohydrolase_dom_sf"/>
</dbReference>
<organism evidence="1 2">
    <name type="scientific">Fimbriiglobus ruber</name>
    <dbReference type="NCBI Taxonomy" id="1908690"/>
    <lineage>
        <taxon>Bacteria</taxon>
        <taxon>Pseudomonadati</taxon>
        <taxon>Planctomycetota</taxon>
        <taxon>Planctomycetia</taxon>
        <taxon>Gemmatales</taxon>
        <taxon>Gemmataceae</taxon>
        <taxon>Fimbriiglobus</taxon>
    </lineage>
</organism>
<gene>
    <name evidence="1" type="ORF">FRUB_08619</name>
</gene>
<protein>
    <submittedName>
        <fullName evidence="1">Uncharacterized protein</fullName>
    </submittedName>
</protein>
<dbReference type="RefSeq" id="WP_088259123.1">
    <property type="nucleotide sequence ID" value="NZ_NIDE01000017.1"/>
</dbReference>
<evidence type="ECO:0000313" key="1">
    <source>
        <dbReference type="EMBL" id="OWK36056.1"/>
    </source>
</evidence>
<sequence>MVRIFYSPNYVGSGYVFDTTRKAQWVADSLAESPIPNIELIEPAPLTREVLAAVHHPDYIRAVETGVPRQLAESQGFDWDAGLWPMVLASNGGAVAAALAAR</sequence>